<gene>
    <name evidence="2" type="ORF">Taro_008722</name>
</gene>
<evidence type="ECO:0000313" key="3">
    <source>
        <dbReference type="Proteomes" id="UP000652761"/>
    </source>
</evidence>
<sequence length="77" mass="8199">MGKLTLCLLLLLAAALVLLVSAKKSADVTELQIGVKKVKKKKAQATSGCSTRRTHLRVDYPEDPTSGCSTRRSPTSG</sequence>
<name>A0A843U7S6_COLES</name>
<dbReference type="AlphaFoldDB" id="A0A843U7S6"/>
<evidence type="ECO:0000256" key="1">
    <source>
        <dbReference type="SAM" id="SignalP"/>
    </source>
</evidence>
<protein>
    <submittedName>
        <fullName evidence="2">Uncharacterized protein</fullName>
    </submittedName>
</protein>
<keyword evidence="3" id="KW-1185">Reference proteome</keyword>
<evidence type="ECO:0000313" key="2">
    <source>
        <dbReference type="EMBL" id="MQL76319.1"/>
    </source>
</evidence>
<organism evidence="2 3">
    <name type="scientific">Colocasia esculenta</name>
    <name type="common">Wild taro</name>
    <name type="synonym">Arum esculentum</name>
    <dbReference type="NCBI Taxonomy" id="4460"/>
    <lineage>
        <taxon>Eukaryota</taxon>
        <taxon>Viridiplantae</taxon>
        <taxon>Streptophyta</taxon>
        <taxon>Embryophyta</taxon>
        <taxon>Tracheophyta</taxon>
        <taxon>Spermatophyta</taxon>
        <taxon>Magnoliopsida</taxon>
        <taxon>Liliopsida</taxon>
        <taxon>Araceae</taxon>
        <taxon>Aroideae</taxon>
        <taxon>Colocasieae</taxon>
        <taxon>Colocasia</taxon>
    </lineage>
</organism>
<dbReference type="EMBL" id="NMUH01000292">
    <property type="protein sequence ID" value="MQL76319.1"/>
    <property type="molecule type" value="Genomic_DNA"/>
</dbReference>
<keyword evidence="1" id="KW-0732">Signal</keyword>
<feature type="signal peptide" evidence="1">
    <location>
        <begin position="1"/>
        <end position="22"/>
    </location>
</feature>
<comment type="caution">
    <text evidence="2">The sequence shown here is derived from an EMBL/GenBank/DDBJ whole genome shotgun (WGS) entry which is preliminary data.</text>
</comment>
<feature type="chain" id="PRO_5032950479" evidence="1">
    <location>
        <begin position="23"/>
        <end position="77"/>
    </location>
</feature>
<accession>A0A843U7S6</accession>
<proteinExistence type="predicted"/>
<dbReference type="Proteomes" id="UP000652761">
    <property type="component" value="Unassembled WGS sequence"/>
</dbReference>
<reference evidence="2" key="1">
    <citation type="submission" date="2017-07" db="EMBL/GenBank/DDBJ databases">
        <title>Taro Niue Genome Assembly and Annotation.</title>
        <authorList>
            <person name="Atibalentja N."/>
            <person name="Keating K."/>
            <person name="Fields C.J."/>
        </authorList>
    </citation>
    <scope>NUCLEOTIDE SEQUENCE</scope>
    <source>
        <strain evidence="2">Niue_2</strain>
        <tissue evidence="2">Leaf</tissue>
    </source>
</reference>